<evidence type="ECO:0000313" key="1">
    <source>
        <dbReference type="EMBL" id="KAF0769967.1"/>
    </source>
</evidence>
<reference evidence="1 2" key="1">
    <citation type="submission" date="2019-06" db="EMBL/GenBank/DDBJ databases">
        <title>Genomics analysis of Aphanomyces spp. identifies a new class of oomycete effector associated with host adaptation.</title>
        <authorList>
            <person name="Gaulin E."/>
        </authorList>
    </citation>
    <scope>NUCLEOTIDE SEQUENCE [LARGE SCALE GENOMIC DNA]</scope>
    <source>
        <strain evidence="1 2">E</strain>
    </source>
</reference>
<sequence>MPNLQYSRAAAVTNSYTRANNAVISASVHSIQPVRSVQVTVTPSLKRARGSIEPAINHHGVMHESQPRVESSNTVNPLPATPAIEEDISSRRPPEPHSLLRRQINEHIQANAFKHVDGFVEANTQYNEVVPPLSLAHRCGHCDAVLWRAECRKRTTPCC</sequence>
<comment type="caution">
    <text evidence="1">The sequence shown here is derived from an EMBL/GenBank/DDBJ whole genome shotgun (WGS) entry which is preliminary data.</text>
</comment>
<dbReference type="Proteomes" id="UP000469452">
    <property type="component" value="Unassembled WGS sequence"/>
</dbReference>
<proteinExistence type="predicted"/>
<accession>A0A6A5A979</accession>
<evidence type="ECO:0000313" key="2">
    <source>
        <dbReference type="Proteomes" id="UP000469452"/>
    </source>
</evidence>
<gene>
    <name evidence="1" type="ORF">AaE_002642</name>
</gene>
<feature type="non-terminal residue" evidence="1">
    <location>
        <position position="159"/>
    </location>
</feature>
<protein>
    <submittedName>
        <fullName evidence="1">Uncharacterized protein</fullName>
    </submittedName>
</protein>
<dbReference type="EMBL" id="VJMI01005268">
    <property type="protein sequence ID" value="KAF0769967.1"/>
    <property type="molecule type" value="Genomic_DNA"/>
</dbReference>
<name>A0A6A5A979_APHAT</name>
<organism evidence="1 2">
    <name type="scientific">Aphanomyces astaci</name>
    <name type="common">Crayfish plague agent</name>
    <dbReference type="NCBI Taxonomy" id="112090"/>
    <lineage>
        <taxon>Eukaryota</taxon>
        <taxon>Sar</taxon>
        <taxon>Stramenopiles</taxon>
        <taxon>Oomycota</taxon>
        <taxon>Saprolegniomycetes</taxon>
        <taxon>Saprolegniales</taxon>
        <taxon>Verrucalvaceae</taxon>
        <taxon>Aphanomyces</taxon>
    </lineage>
</organism>
<dbReference type="AlphaFoldDB" id="A0A6A5A979"/>